<name>A0AA39J5C6_9AGAR</name>
<organism evidence="2 3">
    <name type="scientific">Armillaria borealis</name>
    <dbReference type="NCBI Taxonomy" id="47425"/>
    <lineage>
        <taxon>Eukaryota</taxon>
        <taxon>Fungi</taxon>
        <taxon>Dikarya</taxon>
        <taxon>Basidiomycota</taxon>
        <taxon>Agaricomycotina</taxon>
        <taxon>Agaricomycetes</taxon>
        <taxon>Agaricomycetidae</taxon>
        <taxon>Agaricales</taxon>
        <taxon>Marasmiineae</taxon>
        <taxon>Physalacriaceae</taxon>
        <taxon>Armillaria</taxon>
    </lineage>
</organism>
<gene>
    <name evidence="2" type="ORF">EV421DRAFT_1908060</name>
</gene>
<dbReference type="EMBL" id="JAUEPT010000055">
    <property type="protein sequence ID" value="KAK0436450.1"/>
    <property type="molecule type" value="Genomic_DNA"/>
</dbReference>
<feature type="compositionally biased region" description="Low complexity" evidence="1">
    <location>
        <begin position="122"/>
        <end position="131"/>
    </location>
</feature>
<comment type="caution">
    <text evidence="2">The sequence shown here is derived from an EMBL/GenBank/DDBJ whole genome shotgun (WGS) entry which is preliminary data.</text>
</comment>
<dbReference type="AlphaFoldDB" id="A0AA39J5C6"/>
<keyword evidence="3" id="KW-1185">Reference proteome</keyword>
<reference evidence="2" key="1">
    <citation type="submission" date="2023-06" db="EMBL/GenBank/DDBJ databases">
        <authorList>
            <consortium name="Lawrence Berkeley National Laboratory"/>
            <person name="Ahrendt S."/>
            <person name="Sahu N."/>
            <person name="Indic B."/>
            <person name="Wong-Bajracharya J."/>
            <person name="Merenyi Z."/>
            <person name="Ke H.-M."/>
            <person name="Monk M."/>
            <person name="Kocsube S."/>
            <person name="Drula E."/>
            <person name="Lipzen A."/>
            <person name="Balint B."/>
            <person name="Henrissat B."/>
            <person name="Andreopoulos B."/>
            <person name="Martin F.M."/>
            <person name="Harder C.B."/>
            <person name="Rigling D."/>
            <person name="Ford K.L."/>
            <person name="Foster G.D."/>
            <person name="Pangilinan J."/>
            <person name="Papanicolaou A."/>
            <person name="Barry K."/>
            <person name="LaButti K."/>
            <person name="Viragh M."/>
            <person name="Koriabine M."/>
            <person name="Yan M."/>
            <person name="Riley R."/>
            <person name="Champramary S."/>
            <person name="Plett K.L."/>
            <person name="Tsai I.J."/>
            <person name="Slot J."/>
            <person name="Sipos G."/>
            <person name="Plett J."/>
            <person name="Nagy L.G."/>
            <person name="Grigoriev I.V."/>
        </authorList>
    </citation>
    <scope>NUCLEOTIDE SEQUENCE</scope>
    <source>
        <strain evidence="2">FPL87.14</strain>
    </source>
</reference>
<proteinExistence type="predicted"/>
<evidence type="ECO:0000313" key="2">
    <source>
        <dbReference type="EMBL" id="KAK0436450.1"/>
    </source>
</evidence>
<evidence type="ECO:0000256" key="1">
    <source>
        <dbReference type="SAM" id="MobiDB-lite"/>
    </source>
</evidence>
<protein>
    <submittedName>
        <fullName evidence="2">Uncharacterized protein</fullName>
    </submittedName>
</protein>
<accession>A0AA39J5C6</accession>
<feature type="compositionally biased region" description="Basic residues" evidence="1">
    <location>
        <begin position="132"/>
        <end position="144"/>
    </location>
</feature>
<feature type="region of interest" description="Disordered" evidence="1">
    <location>
        <begin position="25"/>
        <end position="162"/>
    </location>
</feature>
<feature type="compositionally biased region" description="Polar residues" evidence="1">
    <location>
        <begin position="73"/>
        <end position="95"/>
    </location>
</feature>
<dbReference type="Proteomes" id="UP001175226">
    <property type="component" value="Unassembled WGS sequence"/>
</dbReference>
<evidence type="ECO:0000313" key="3">
    <source>
        <dbReference type="Proteomes" id="UP001175226"/>
    </source>
</evidence>
<sequence length="172" mass="18710">MTAGDVEGLRGCAVLLSISTDFTVPNRDRFIPKPSPANDDNSHKTTLPYIQPPTPASAKKLPACIKTSLPYKTLSTKTPRLSTSRPLNPSQTTPPSFDVRPPHPQATTPFPCQFAPAHSHKTTTSPTASHRTTLRARRPTRRPRPLPPPAHALLPPHSRPSHALVACHRTVP</sequence>